<dbReference type="Proteomes" id="UP000019754">
    <property type="component" value="Unassembled WGS sequence"/>
</dbReference>
<keyword evidence="3" id="KW-1185">Reference proteome</keyword>
<dbReference type="HOGENOM" id="CLU_121878_0_0_11"/>
<name>A0A022L1J2_9MICO</name>
<dbReference type="AlphaFoldDB" id="A0A022L1J2"/>
<protein>
    <recommendedName>
        <fullName evidence="4">DUF4307 domain-containing protein</fullName>
    </recommendedName>
</protein>
<reference evidence="2 3" key="1">
    <citation type="journal article" date="2013" name="Genome Announc.">
        <title>Draft genome sequence of an Actinobacterium, Brachybacterium muris strain UCD-AY4.</title>
        <authorList>
            <person name="Lo J.R."/>
            <person name="Lang J.M."/>
            <person name="Darling A.E."/>
            <person name="Eisen J.A."/>
            <person name="Coil D.A."/>
        </authorList>
    </citation>
    <scope>NUCLEOTIDE SEQUENCE [LARGE SCALE GENOMIC DNA]</scope>
    <source>
        <strain evidence="2 3">UCD-AY4</strain>
    </source>
</reference>
<dbReference type="STRING" id="1249481.D641_0101390"/>
<dbReference type="InterPro" id="IPR025443">
    <property type="entry name" value="DUF4307"/>
</dbReference>
<organism evidence="2 3">
    <name type="scientific">Brachybacterium muris UCD-AY4</name>
    <dbReference type="NCBI Taxonomy" id="1249481"/>
    <lineage>
        <taxon>Bacteria</taxon>
        <taxon>Bacillati</taxon>
        <taxon>Actinomycetota</taxon>
        <taxon>Actinomycetes</taxon>
        <taxon>Micrococcales</taxon>
        <taxon>Dermabacteraceae</taxon>
        <taxon>Brachybacterium</taxon>
    </lineage>
</organism>
<gene>
    <name evidence="2" type="ORF">D641_0101390</name>
</gene>
<proteinExistence type="predicted"/>
<evidence type="ECO:0000313" key="2">
    <source>
        <dbReference type="EMBL" id="EYT51151.1"/>
    </source>
</evidence>
<dbReference type="RefSeq" id="WP_017824578.1">
    <property type="nucleotide sequence ID" value="NZ_KB403091.1"/>
</dbReference>
<comment type="caution">
    <text evidence="2">The sequence shown here is derived from an EMBL/GenBank/DDBJ whole genome shotgun (WGS) entry which is preliminary data.</text>
</comment>
<keyword evidence="1" id="KW-0812">Transmembrane</keyword>
<dbReference type="Pfam" id="PF14155">
    <property type="entry name" value="DUF4307"/>
    <property type="match status" value="1"/>
</dbReference>
<evidence type="ECO:0008006" key="4">
    <source>
        <dbReference type="Google" id="ProtNLM"/>
    </source>
</evidence>
<feature type="transmembrane region" description="Helical" evidence="1">
    <location>
        <begin position="24"/>
        <end position="45"/>
    </location>
</feature>
<dbReference type="OrthoDB" id="4793644at2"/>
<keyword evidence="1" id="KW-1133">Transmembrane helix</keyword>
<evidence type="ECO:0000256" key="1">
    <source>
        <dbReference type="SAM" id="Phobius"/>
    </source>
</evidence>
<keyword evidence="1" id="KW-0472">Membrane</keyword>
<dbReference type="EMBL" id="AORC01000002">
    <property type="protein sequence ID" value="EYT51151.1"/>
    <property type="molecule type" value="Genomic_DNA"/>
</dbReference>
<accession>A0A022L1J2</accession>
<sequence>MSAAPHRPAERYGGPIVSRRTGRILVVLVAIVFLATVVLIGIRFADQPVKAEMLSYEHVAEDRIAVSFTVTMSPGTEAECAVQAMNEGRAQVGFVEVEVPAQDQRRSTHRVEIATQGDAVSAEVLGCEPR</sequence>
<evidence type="ECO:0000313" key="3">
    <source>
        <dbReference type="Proteomes" id="UP000019754"/>
    </source>
</evidence>